<dbReference type="AlphaFoldDB" id="A0A1I0W2R7"/>
<dbReference type="RefSeq" id="WP_342741690.1">
    <property type="nucleotide sequence ID" value="NZ_FOKG01000001.1"/>
</dbReference>
<dbReference type="InterPro" id="IPR032710">
    <property type="entry name" value="NTF2-like_dom_sf"/>
</dbReference>
<evidence type="ECO:0000259" key="1">
    <source>
        <dbReference type="Pfam" id="PF12680"/>
    </source>
</evidence>
<proteinExistence type="predicted"/>
<dbReference type="SUPFAM" id="SSF54427">
    <property type="entry name" value="NTF2-like"/>
    <property type="match status" value="1"/>
</dbReference>
<gene>
    <name evidence="2" type="ORF">SAMN05216266_101698</name>
</gene>
<protein>
    <submittedName>
        <fullName evidence="2">SnoaL-like polyketide cyclase</fullName>
    </submittedName>
</protein>
<feature type="domain" description="SnoaL-like" evidence="1">
    <location>
        <begin position="5"/>
        <end position="110"/>
    </location>
</feature>
<reference evidence="3" key="1">
    <citation type="submission" date="2016-10" db="EMBL/GenBank/DDBJ databases">
        <authorList>
            <person name="Varghese N."/>
            <person name="Submissions S."/>
        </authorList>
    </citation>
    <scope>NUCLEOTIDE SEQUENCE [LARGE SCALE GENOMIC DNA]</scope>
    <source>
        <strain evidence="3">CGMCC 4.3568</strain>
    </source>
</reference>
<organism evidence="2 3">
    <name type="scientific">Amycolatopsis marina</name>
    <dbReference type="NCBI Taxonomy" id="490629"/>
    <lineage>
        <taxon>Bacteria</taxon>
        <taxon>Bacillati</taxon>
        <taxon>Actinomycetota</taxon>
        <taxon>Actinomycetes</taxon>
        <taxon>Pseudonocardiales</taxon>
        <taxon>Pseudonocardiaceae</taxon>
        <taxon>Amycolatopsis</taxon>
    </lineage>
</organism>
<evidence type="ECO:0000313" key="2">
    <source>
        <dbReference type="EMBL" id="SFA83019.1"/>
    </source>
</evidence>
<dbReference type="STRING" id="490629.SAMN05216266_101698"/>
<name>A0A1I0W2R7_9PSEU</name>
<evidence type="ECO:0000313" key="3">
    <source>
        <dbReference type="Proteomes" id="UP000243799"/>
    </source>
</evidence>
<dbReference type="InterPro" id="IPR037401">
    <property type="entry name" value="SnoaL-like"/>
</dbReference>
<accession>A0A1I0W2R7</accession>
<keyword evidence="3" id="KW-1185">Reference proteome</keyword>
<dbReference type="Proteomes" id="UP000243799">
    <property type="component" value="Unassembled WGS sequence"/>
</dbReference>
<dbReference type="Pfam" id="PF12680">
    <property type="entry name" value="SnoaL_2"/>
    <property type="match status" value="1"/>
</dbReference>
<sequence>MTMYERWIHELWNGSLADLPAIARGVVSDDFVGNWPGQPGLVHGPDELAAVIRQGREMFDELSFDIELGPIEQGDLVAGRWVATGRYQGSPSEFHGHDLLRRDGDRFVEYWVIAEDPTGG</sequence>
<dbReference type="Gene3D" id="3.10.450.50">
    <property type="match status" value="1"/>
</dbReference>
<dbReference type="EMBL" id="FOKG01000001">
    <property type="protein sequence ID" value="SFA83019.1"/>
    <property type="molecule type" value="Genomic_DNA"/>
</dbReference>